<dbReference type="SUPFAM" id="SSF52540">
    <property type="entry name" value="P-loop containing nucleoside triphosphate hydrolases"/>
    <property type="match status" value="1"/>
</dbReference>
<dbReference type="InterPro" id="IPR027417">
    <property type="entry name" value="P-loop_NTPase"/>
</dbReference>
<dbReference type="Proteomes" id="UP000241848">
    <property type="component" value="Unassembled WGS sequence"/>
</dbReference>
<dbReference type="PANTHER" id="PTHR43790:SF8">
    <property type="entry name" value="SUGAR ABC TRANSPORTER ATP-BINDING PROTEIN"/>
    <property type="match status" value="1"/>
</dbReference>
<dbReference type="AlphaFoldDB" id="A0A2T2WE67"/>
<evidence type="ECO:0000256" key="2">
    <source>
        <dbReference type="ARBA" id="ARBA00022840"/>
    </source>
</evidence>
<reference evidence="4 5" key="1">
    <citation type="journal article" date="2014" name="BMC Genomics">
        <title>Comparison of environmental and isolate Sulfobacillus genomes reveals diverse carbon, sulfur, nitrogen, and hydrogen metabolisms.</title>
        <authorList>
            <person name="Justice N.B."/>
            <person name="Norman A."/>
            <person name="Brown C.T."/>
            <person name="Singh A."/>
            <person name="Thomas B.C."/>
            <person name="Banfield J.F."/>
        </authorList>
    </citation>
    <scope>NUCLEOTIDE SEQUENCE [LARGE SCALE GENOMIC DNA]</scope>
    <source>
        <strain evidence="4">AMDSBA3</strain>
    </source>
</reference>
<evidence type="ECO:0000313" key="4">
    <source>
        <dbReference type="EMBL" id="PSR20523.1"/>
    </source>
</evidence>
<dbReference type="GO" id="GO:0016887">
    <property type="term" value="F:ATP hydrolysis activity"/>
    <property type="evidence" value="ECO:0007669"/>
    <property type="project" value="InterPro"/>
</dbReference>
<dbReference type="SMART" id="SM00382">
    <property type="entry name" value="AAA"/>
    <property type="match status" value="1"/>
</dbReference>
<dbReference type="EMBL" id="PXYV01000059">
    <property type="protein sequence ID" value="PSR20523.1"/>
    <property type="molecule type" value="Genomic_DNA"/>
</dbReference>
<organism evidence="4 5">
    <name type="scientific">Sulfobacillus acidophilus</name>
    <dbReference type="NCBI Taxonomy" id="53633"/>
    <lineage>
        <taxon>Bacteria</taxon>
        <taxon>Bacillati</taxon>
        <taxon>Bacillota</taxon>
        <taxon>Clostridia</taxon>
        <taxon>Eubacteriales</taxon>
        <taxon>Clostridiales Family XVII. Incertae Sedis</taxon>
        <taxon>Sulfobacillus</taxon>
    </lineage>
</organism>
<sequence length="255" mass="27683">MSNSPMAAVELTGIEKRFGAIKVLHNVSFAINAGEVVGLVGDNGAGKSTTVRIMSGALQPDRGDILIQGRKVRFDSPIAARRQGIETVYQDLALAPHLSVKANLFLNREELRPGLLGALGFLDERRMAREAVKKLELLRIKIKSMDQLIQELSGGQRQAIAVARAASWGSRLVILDEPTAALGVEESQMVLDLIRRVRDSGVPVLLISHTMPHVFEVTDRIVVLRQGRVVATAVTKECTLEDVIMWITGAAVHAG</sequence>
<dbReference type="PANTHER" id="PTHR43790">
    <property type="entry name" value="CARBOHYDRATE TRANSPORT ATP-BINDING PROTEIN MG119-RELATED"/>
    <property type="match status" value="1"/>
</dbReference>
<keyword evidence="2 4" id="KW-0067">ATP-binding</keyword>
<feature type="domain" description="ABC transporter" evidence="3">
    <location>
        <begin position="9"/>
        <end position="251"/>
    </location>
</feature>
<evidence type="ECO:0000259" key="3">
    <source>
        <dbReference type="PROSITE" id="PS50893"/>
    </source>
</evidence>
<dbReference type="InterPro" id="IPR003593">
    <property type="entry name" value="AAA+_ATPase"/>
</dbReference>
<dbReference type="GO" id="GO:0005524">
    <property type="term" value="F:ATP binding"/>
    <property type="evidence" value="ECO:0007669"/>
    <property type="project" value="UniProtKB-KW"/>
</dbReference>
<evidence type="ECO:0000313" key="5">
    <source>
        <dbReference type="Proteomes" id="UP000241848"/>
    </source>
</evidence>
<accession>A0A2T2WE67</accession>
<gene>
    <name evidence="4" type="ORF">C7B45_14580</name>
</gene>
<dbReference type="PROSITE" id="PS50893">
    <property type="entry name" value="ABC_TRANSPORTER_2"/>
    <property type="match status" value="1"/>
</dbReference>
<dbReference type="Gene3D" id="3.40.50.300">
    <property type="entry name" value="P-loop containing nucleotide triphosphate hydrolases"/>
    <property type="match status" value="1"/>
</dbReference>
<evidence type="ECO:0000256" key="1">
    <source>
        <dbReference type="ARBA" id="ARBA00022741"/>
    </source>
</evidence>
<dbReference type="InterPro" id="IPR017871">
    <property type="entry name" value="ABC_transporter-like_CS"/>
</dbReference>
<dbReference type="Pfam" id="PF00005">
    <property type="entry name" value="ABC_tran"/>
    <property type="match status" value="1"/>
</dbReference>
<name>A0A2T2WE67_9FIRM</name>
<keyword evidence="1" id="KW-0547">Nucleotide-binding</keyword>
<protein>
    <submittedName>
        <fullName evidence="4">Sugar ABC transporter ATP-binding protein</fullName>
    </submittedName>
</protein>
<dbReference type="InterPro" id="IPR003439">
    <property type="entry name" value="ABC_transporter-like_ATP-bd"/>
</dbReference>
<proteinExistence type="predicted"/>
<dbReference type="InterPro" id="IPR050107">
    <property type="entry name" value="ABC_carbohydrate_import_ATPase"/>
</dbReference>
<dbReference type="CDD" id="cd03216">
    <property type="entry name" value="ABC_Carb_Monos_I"/>
    <property type="match status" value="1"/>
</dbReference>
<dbReference type="PROSITE" id="PS00211">
    <property type="entry name" value="ABC_TRANSPORTER_1"/>
    <property type="match status" value="1"/>
</dbReference>
<comment type="caution">
    <text evidence="4">The sequence shown here is derived from an EMBL/GenBank/DDBJ whole genome shotgun (WGS) entry which is preliminary data.</text>
</comment>